<dbReference type="GO" id="GO:0005525">
    <property type="term" value="F:GTP binding"/>
    <property type="evidence" value="ECO:0007669"/>
    <property type="project" value="InterPro"/>
</dbReference>
<gene>
    <name evidence="1" type="ORF">SLEP1_g19556</name>
</gene>
<dbReference type="InterPro" id="IPR027417">
    <property type="entry name" value="P-loop_NTPase"/>
</dbReference>
<dbReference type="Gene3D" id="3.40.50.300">
    <property type="entry name" value="P-loop containing nucleotide triphosphate hydrolases"/>
    <property type="match status" value="1"/>
</dbReference>
<dbReference type="GO" id="GO:0003924">
    <property type="term" value="F:GTPase activity"/>
    <property type="evidence" value="ECO:0007669"/>
    <property type="project" value="InterPro"/>
</dbReference>
<accession>A0AAV5J8R5</accession>
<dbReference type="AlphaFoldDB" id="A0AAV5J8R5"/>
<dbReference type="Proteomes" id="UP001054252">
    <property type="component" value="Unassembled WGS sequence"/>
</dbReference>
<name>A0AAV5J8R5_9ROSI</name>
<dbReference type="SUPFAM" id="SSF52540">
    <property type="entry name" value="P-loop containing nucleoside triphosphate hydrolases"/>
    <property type="match status" value="1"/>
</dbReference>
<evidence type="ECO:0008006" key="3">
    <source>
        <dbReference type="Google" id="ProtNLM"/>
    </source>
</evidence>
<evidence type="ECO:0000313" key="2">
    <source>
        <dbReference type="Proteomes" id="UP001054252"/>
    </source>
</evidence>
<proteinExistence type="predicted"/>
<sequence length="62" mass="6881">MLVGNKCDLENERAVSKEDGEQFAEAKWSGLLFVEVSVATTRMLRSNLASSRQEGKLFATQC</sequence>
<evidence type="ECO:0000313" key="1">
    <source>
        <dbReference type="EMBL" id="GKV07844.1"/>
    </source>
</evidence>
<organism evidence="1 2">
    <name type="scientific">Rubroshorea leprosula</name>
    <dbReference type="NCBI Taxonomy" id="152421"/>
    <lineage>
        <taxon>Eukaryota</taxon>
        <taxon>Viridiplantae</taxon>
        <taxon>Streptophyta</taxon>
        <taxon>Embryophyta</taxon>
        <taxon>Tracheophyta</taxon>
        <taxon>Spermatophyta</taxon>
        <taxon>Magnoliopsida</taxon>
        <taxon>eudicotyledons</taxon>
        <taxon>Gunneridae</taxon>
        <taxon>Pentapetalae</taxon>
        <taxon>rosids</taxon>
        <taxon>malvids</taxon>
        <taxon>Malvales</taxon>
        <taxon>Dipterocarpaceae</taxon>
        <taxon>Rubroshorea</taxon>
    </lineage>
</organism>
<comment type="caution">
    <text evidence="1">The sequence shown here is derived from an EMBL/GenBank/DDBJ whole genome shotgun (WGS) entry which is preliminary data.</text>
</comment>
<protein>
    <recommendedName>
        <fullName evidence="3">Small monomeric GTPase</fullName>
    </recommendedName>
</protein>
<keyword evidence="2" id="KW-1185">Reference proteome</keyword>
<dbReference type="InterPro" id="IPR001806">
    <property type="entry name" value="Small_GTPase"/>
</dbReference>
<reference evidence="1 2" key="1">
    <citation type="journal article" date="2021" name="Commun. Biol.">
        <title>The genome of Shorea leprosula (Dipterocarpaceae) highlights the ecological relevance of drought in aseasonal tropical rainforests.</title>
        <authorList>
            <person name="Ng K.K.S."/>
            <person name="Kobayashi M.J."/>
            <person name="Fawcett J.A."/>
            <person name="Hatakeyama M."/>
            <person name="Paape T."/>
            <person name="Ng C.H."/>
            <person name="Ang C.C."/>
            <person name="Tnah L.H."/>
            <person name="Lee C.T."/>
            <person name="Nishiyama T."/>
            <person name="Sese J."/>
            <person name="O'Brien M.J."/>
            <person name="Copetti D."/>
            <person name="Mohd Noor M.I."/>
            <person name="Ong R.C."/>
            <person name="Putra M."/>
            <person name="Sireger I.Z."/>
            <person name="Indrioko S."/>
            <person name="Kosugi Y."/>
            <person name="Izuno A."/>
            <person name="Isagi Y."/>
            <person name="Lee S.L."/>
            <person name="Shimizu K.K."/>
        </authorList>
    </citation>
    <scope>NUCLEOTIDE SEQUENCE [LARGE SCALE GENOMIC DNA]</scope>
    <source>
        <strain evidence="1">214</strain>
    </source>
</reference>
<dbReference type="Pfam" id="PF00071">
    <property type="entry name" value="Ras"/>
    <property type="match status" value="1"/>
</dbReference>
<dbReference type="EMBL" id="BPVZ01000028">
    <property type="protein sequence ID" value="GKV07844.1"/>
    <property type="molecule type" value="Genomic_DNA"/>
</dbReference>